<dbReference type="SUPFAM" id="SSF52499">
    <property type="entry name" value="Isochorismatase-like hydrolases"/>
    <property type="match status" value="1"/>
</dbReference>
<sequence length="192" mass="21268">MKKTAVLVIDFINDIVHPDGKIAKAASYIQQNNTIEKANQVIRLGRDHHYPIIFVTVGFSENYIECPTASPVFQYAPKFAALKLGEWGTVTHEALDKQISDTDVIKHRVSAFYNTKLEAVLRAQNIERLIVMGVSTDMAVQLTAREAHDRDYEVIIVEDACATADANLHQMTVSALARIATVVCTDQLADAL</sequence>
<dbReference type="Pfam" id="PF00857">
    <property type="entry name" value="Isochorismatase"/>
    <property type="match status" value="1"/>
</dbReference>
<dbReference type="EMBL" id="CP012508">
    <property type="protein sequence ID" value="ALB22331.1"/>
    <property type="molecule type" value="Genomic_DNA"/>
</dbReference>
<dbReference type="AlphaFoldDB" id="A0A1L6TAP4"/>
<evidence type="ECO:0000313" key="1">
    <source>
        <dbReference type="EMBL" id="ALB22331.1"/>
    </source>
</evidence>
<gene>
    <name evidence="1" type="ORF">KU39_1148</name>
</gene>
<proteinExistence type="predicted"/>
<dbReference type="OrthoDB" id="9807387at2"/>
<dbReference type="PANTHER" id="PTHR43540">
    <property type="entry name" value="PEROXYUREIDOACRYLATE/UREIDOACRYLATE AMIDOHYDROLASE-RELATED"/>
    <property type="match status" value="1"/>
</dbReference>
<dbReference type="CDD" id="cd00431">
    <property type="entry name" value="cysteine_hydrolases"/>
    <property type="match status" value="1"/>
</dbReference>
<dbReference type="Gene3D" id="3.40.50.850">
    <property type="entry name" value="Isochorismatase-like"/>
    <property type="match status" value="1"/>
</dbReference>
<dbReference type="Proteomes" id="UP000029558">
    <property type="component" value="Chromosome"/>
</dbReference>
<dbReference type="RefSeq" id="WP_017377427.1">
    <property type="nucleotide sequence ID" value="NZ_CP013781.1"/>
</dbReference>
<dbReference type="PANTHER" id="PTHR43540:SF1">
    <property type="entry name" value="ISOCHORISMATASE HYDROLASE"/>
    <property type="match status" value="1"/>
</dbReference>
<dbReference type="InterPro" id="IPR036380">
    <property type="entry name" value="Isochorismatase-like_sf"/>
</dbReference>
<protein>
    <submittedName>
        <fullName evidence="1">Isochorismatase</fullName>
    </submittedName>
</protein>
<organism evidence="1 2">
    <name type="scientific">Piscirickettsia salmonis</name>
    <dbReference type="NCBI Taxonomy" id="1238"/>
    <lineage>
        <taxon>Bacteria</taxon>
        <taxon>Pseudomonadati</taxon>
        <taxon>Pseudomonadota</taxon>
        <taxon>Gammaproteobacteria</taxon>
        <taxon>Thiotrichales</taxon>
        <taxon>Piscirickettsiaceae</taxon>
        <taxon>Piscirickettsia</taxon>
    </lineage>
</organism>
<name>A0A1L6TAP4_PISSA</name>
<dbReference type="InterPro" id="IPR050272">
    <property type="entry name" value="Isochorismatase-like_hydrls"/>
</dbReference>
<reference evidence="1 2" key="1">
    <citation type="journal article" date="2014" name="Genome Announc.">
        <title>Comparative Genome Analysis of Two Isolates of the Fish Pathogen Piscirickettsia salmonis from Different Hosts Reveals Major Differences in Virulence-Associated Secretion Systems.</title>
        <authorList>
            <person name="Bohle H."/>
            <person name="Henriquez P."/>
            <person name="Grothusen H."/>
            <person name="Navas E."/>
            <person name="Sandoval A."/>
            <person name="Bustamante F."/>
            <person name="Bustos P."/>
            <person name="Mancilla M."/>
        </authorList>
    </citation>
    <scope>NUCLEOTIDE SEQUENCE [LARGE SCALE GENOMIC DNA]</scope>
    <source>
        <strain evidence="2">B1-32597</strain>
    </source>
</reference>
<accession>A0A1L6TAP4</accession>
<dbReference type="InterPro" id="IPR000868">
    <property type="entry name" value="Isochorismatase-like_dom"/>
</dbReference>
<evidence type="ECO:0000313" key="2">
    <source>
        <dbReference type="Proteomes" id="UP000029558"/>
    </source>
</evidence>